<proteinExistence type="predicted"/>
<dbReference type="InterPro" id="IPR013783">
    <property type="entry name" value="Ig-like_fold"/>
</dbReference>
<evidence type="ECO:0008006" key="2">
    <source>
        <dbReference type="Google" id="ProtNLM"/>
    </source>
</evidence>
<dbReference type="EMBL" id="BARW01014795">
    <property type="protein sequence ID" value="GAI80035.1"/>
    <property type="molecule type" value="Genomic_DNA"/>
</dbReference>
<sequence>MKTIKSYFMIFFLIFLLFFMGCSPTVPAPSNQAPTINSIPPGGNLLLGEPYTYDVEATDLDGDTLTYNFISNPAGMTIISATGIINWIPTMVGNFNVSIEVSDGELSDTQSFTIGVSLPIAEMKPSPPTGVYASDFYEL</sequence>
<dbReference type="InterPro" id="IPR015919">
    <property type="entry name" value="Cadherin-like_sf"/>
</dbReference>
<dbReference type="Gene3D" id="2.60.40.10">
    <property type="entry name" value="Immunoglobulins"/>
    <property type="match status" value="1"/>
</dbReference>
<protein>
    <recommendedName>
        <fullName evidence="2">Dystroglycan-type cadherin-like domain-containing protein</fullName>
    </recommendedName>
</protein>
<dbReference type="PROSITE" id="PS51257">
    <property type="entry name" value="PROKAR_LIPOPROTEIN"/>
    <property type="match status" value="1"/>
</dbReference>
<dbReference type="Pfam" id="PF05345">
    <property type="entry name" value="He_PIG"/>
    <property type="match status" value="1"/>
</dbReference>
<evidence type="ECO:0000313" key="1">
    <source>
        <dbReference type="EMBL" id="GAI80035.1"/>
    </source>
</evidence>
<name>X1SXI2_9ZZZZ</name>
<dbReference type="GO" id="GO:0005509">
    <property type="term" value="F:calcium ion binding"/>
    <property type="evidence" value="ECO:0007669"/>
    <property type="project" value="InterPro"/>
</dbReference>
<organism evidence="1">
    <name type="scientific">marine sediment metagenome</name>
    <dbReference type="NCBI Taxonomy" id="412755"/>
    <lineage>
        <taxon>unclassified sequences</taxon>
        <taxon>metagenomes</taxon>
        <taxon>ecological metagenomes</taxon>
    </lineage>
</organism>
<dbReference type="AlphaFoldDB" id="X1SXI2"/>
<feature type="non-terminal residue" evidence="1">
    <location>
        <position position="139"/>
    </location>
</feature>
<comment type="caution">
    <text evidence="1">The sequence shown here is derived from an EMBL/GenBank/DDBJ whole genome shotgun (WGS) entry which is preliminary data.</text>
</comment>
<gene>
    <name evidence="1" type="ORF">S12H4_26125</name>
</gene>
<dbReference type="SUPFAM" id="SSF49313">
    <property type="entry name" value="Cadherin-like"/>
    <property type="match status" value="1"/>
</dbReference>
<accession>X1SXI2</accession>
<dbReference type="GO" id="GO:0016020">
    <property type="term" value="C:membrane"/>
    <property type="evidence" value="ECO:0007669"/>
    <property type="project" value="InterPro"/>
</dbReference>
<reference evidence="1" key="1">
    <citation type="journal article" date="2014" name="Front. Microbiol.">
        <title>High frequency of phylogenetically diverse reductive dehalogenase-homologous genes in deep subseafloor sedimentary metagenomes.</title>
        <authorList>
            <person name="Kawai M."/>
            <person name="Futagami T."/>
            <person name="Toyoda A."/>
            <person name="Takaki Y."/>
            <person name="Nishi S."/>
            <person name="Hori S."/>
            <person name="Arai W."/>
            <person name="Tsubouchi T."/>
            <person name="Morono Y."/>
            <person name="Uchiyama I."/>
            <person name="Ito T."/>
            <person name="Fujiyama A."/>
            <person name="Inagaki F."/>
            <person name="Takami H."/>
        </authorList>
    </citation>
    <scope>NUCLEOTIDE SEQUENCE</scope>
    <source>
        <strain evidence="1">Expedition CK06-06</strain>
    </source>
</reference>